<dbReference type="PANTHER" id="PTHR44229:SF4">
    <property type="entry name" value="15-HYDROXYPROSTAGLANDIN DEHYDROGENASE [NAD(+)]"/>
    <property type="match status" value="1"/>
</dbReference>
<dbReference type="VEuPathDB" id="FungiDB:PV10_06749"/>
<dbReference type="Gene3D" id="3.40.50.720">
    <property type="entry name" value="NAD(P)-binding Rossmann-like Domain"/>
    <property type="match status" value="1"/>
</dbReference>
<dbReference type="PRINTS" id="PR00080">
    <property type="entry name" value="SDRFAMILY"/>
</dbReference>
<dbReference type="AlphaFoldDB" id="A0A438MSB0"/>
<proteinExistence type="inferred from homology"/>
<evidence type="ECO:0000313" key="6">
    <source>
        <dbReference type="Proteomes" id="UP000288859"/>
    </source>
</evidence>
<sequence>MASKVAVISGGGSGMGLETVTQLINRGGWRVHLLEISDERGQAAVKSLGSNVVFQKTDVTNYASLASSFERIFSAEGRLDFVYANAGIKETDNLYAVAKDSKPPKPLNQLTIDLNLKALVDQSYLASHYFQLSPHKGQGTSLVLTGSAGSVYALDSAPMYAASKFGVLGFSYSIAKIFQRNFGIRVNCVLPAPVPTNLVTKEEWAGFDASLFTPPSAIVDIVLKFVDGVNLKDSNGVACPGDQLFGKAVEVIQKDFFFREQHEWCNETMKKAMAANDL</sequence>
<protein>
    <recommendedName>
        <fullName evidence="7">NAD(P)-binding protein</fullName>
    </recommendedName>
</protein>
<dbReference type="PROSITE" id="PS00061">
    <property type="entry name" value="ADH_SHORT"/>
    <property type="match status" value="1"/>
</dbReference>
<evidence type="ECO:0000256" key="3">
    <source>
        <dbReference type="ARBA" id="ARBA00023002"/>
    </source>
</evidence>
<evidence type="ECO:0000256" key="1">
    <source>
        <dbReference type="ARBA" id="ARBA00006484"/>
    </source>
</evidence>
<dbReference type="PANTHER" id="PTHR44229">
    <property type="entry name" value="15-HYDROXYPROSTAGLANDIN DEHYDROGENASE [NAD(+)]"/>
    <property type="match status" value="1"/>
</dbReference>
<evidence type="ECO:0000313" key="5">
    <source>
        <dbReference type="EMBL" id="RVX65828.1"/>
    </source>
</evidence>
<dbReference type="Proteomes" id="UP000288859">
    <property type="component" value="Unassembled WGS sequence"/>
</dbReference>
<name>A0A438MSB0_EXOME</name>
<comment type="similarity">
    <text evidence="1 4">Belongs to the short-chain dehydrogenases/reductases (SDR) family.</text>
</comment>
<dbReference type="OrthoDB" id="5371740at2759"/>
<dbReference type="GO" id="GO:0005737">
    <property type="term" value="C:cytoplasm"/>
    <property type="evidence" value="ECO:0007669"/>
    <property type="project" value="TreeGrafter"/>
</dbReference>
<gene>
    <name evidence="5" type="ORF">B0A52_10344</name>
</gene>
<reference evidence="5 6" key="1">
    <citation type="submission" date="2017-03" db="EMBL/GenBank/DDBJ databases">
        <title>Genomes of endolithic fungi from Antarctica.</title>
        <authorList>
            <person name="Coleine C."/>
            <person name="Masonjones S."/>
            <person name="Stajich J.E."/>
        </authorList>
    </citation>
    <scope>NUCLEOTIDE SEQUENCE [LARGE SCALE GENOMIC DNA]</scope>
    <source>
        <strain evidence="5 6">CCFEE 6314</strain>
    </source>
</reference>
<dbReference type="InterPro" id="IPR002347">
    <property type="entry name" value="SDR_fam"/>
</dbReference>
<comment type="caution">
    <text evidence="5">The sequence shown here is derived from an EMBL/GenBank/DDBJ whole genome shotgun (WGS) entry which is preliminary data.</text>
</comment>
<dbReference type="InterPro" id="IPR020904">
    <property type="entry name" value="Sc_DH/Rdtase_CS"/>
</dbReference>
<organism evidence="5 6">
    <name type="scientific">Exophiala mesophila</name>
    <name type="common">Black yeast-like fungus</name>
    <dbReference type="NCBI Taxonomy" id="212818"/>
    <lineage>
        <taxon>Eukaryota</taxon>
        <taxon>Fungi</taxon>
        <taxon>Dikarya</taxon>
        <taxon>Ascomycota</taxon>
        <taxon>Pezizomycotina</taxon>
        <taxon>Eurotiomycetes</taxon>
        <taxon>Chaetothyriomycetidae</taxon>
        <taxon>Chaetothyriales</taxon>
        <taxon>Herpotrichiellaceae</taxon>
        <taxon>Exophiala</taxon>
    </lineage>
</organism>
<evidence type="ECO:0008006" key="7">
    <source>
        <dbReference type="Google" id="ProtNLM"/>
    </source>
</evidence>
<evidence type="ECO:0000256" key="4">
    <source>
        <dbReference type="RuleBase" id="RU000363"/>
    </source>
</evidence>
<keyword evidence="3" id="KW-0560">Oxidoreductase</keyword>
<dbReference type="EMBL" id="NAJM01000078">
    <property type="protein sequence ID" value="RVX65828.1"/>
    <property type="molecule type" value="Genomic_DNA"/>
</dbReference>
<dbReference type="GO" id="GO:0016616">
    <property type="term" value="F:oxidoreductase activity, acting on the CH-OH group of donors, NAD or NADP as acceptor"/>
    <property type="evidence" value="ECO:0007669"/>
    <property type="project" value="TreeGrafter"/>
</dbReference>
<dbReference type="SUPFAM" id="SSF51735">
    <property type="entry name" value="NAD(P)-binding Rossmann-fold domains"/>
    <property type="match status" value="1"/>
</dbReference>
<keyword evidence="2" id="KW-0521">NADP</keyword>
<dbReference type="PRINTS" id="PR00081">
    <property type="entry name" value="GDHRDH"/>
</dbReference>
<accession>A0A438MSB0</accession>
<dbReference type="Pfam" id="PF00106">
    <property type="entry name" value="adh_short"/>
    <property type="match status" value="1"/>
</dbReference>
<evidence type="ECO:0000256" key="2">
    <source>
        <dbReference type="ARBA" id="ARBA00022857"/>
    </source>
</evidence>
<dbReference type="InterPro" id="IPR036291">
    <property type="entry name" value="NAD(P)-bd_dom_sf"/>
</dbReference>